<dbReference type="PANTHER" id="PTHR43644:SF1">
    <property type="entry name" value="NAD(P)H-FLAVIN REDUCTASE"/>
    <property type="match status" value="1"/>
</dbReference>
<dbReference type="RefSeq" id="WP_091360850.1">
    <property type="nucleotide sequence ID" value="NZ_AP025284.1"/>
</dbReference>
<gene>
    <name evidence="4" type="ORF">SAMN03080615_03553</name>
</gene>
<reference evidence="5" key="1">
    <citation type="submission" date="2016-10" db="EMBL/GenBank/DDBJ databases">
        <authorList>
            <person name="Varghese N."/>
            <person name="Submissions S."/>
        </authorList>
    </citation>
    <scope>NUCLEOTIDE SEQUENCE [LARGE SCALE GENOMIC DNA]</scope>
    <source>
        <strain evidence="5">DSM 18887</strain>
    </source>
</reference>
<keyword evidence="2" id="KW-0274">FAD</keyword>
<dbReference type="Proteomes" id="UP000198749">
    <property type="component" value="Unassembled WGS sequence"/>
</dbReference>
<dbReference type="InterPro" id="IPR036010">
    <property type="entry name" value="2Fe-2S_ferredoxin-like_sf"/>
</dbReference>
<dbReference type="InterPro" id="IPR006058">
    <property type="entry name" value="2Fe2S_fd_BS"/>
</dbReference>
<dbReference type="PROSITE" id="PS51085">
    <property type="entry name" value="2FE2S_FER_2"/>
    <property type="match status" value="1"/>
</dbReference>
<name>A0A1H9KKC8_9GAMM</name>
<proteinExistence type="predicted"/>
<dbReference type="EMBL" id="FOGB01000013">
    <property type="protein sequence ID" value="SEQ99611.1"/>
    <property type="molecule type" value="Genomic_DNA"/>
</dbReference>
<dbReference type="Pfam" id="PF00111">
    <property type="entry name" value="Fer2"/>
    <property type="match status" value="1"/>
</dbReference>
<dbReference type="PROSITE" id="PS00197">
    <property type="entry name" value="2FE2S_FER_1"/>
    <property type="match status" value="1"/>
</dbReference>
<feature type="domain" description="2Fe-2S ferredoxin-type" evidence="3">
    <location>
        <begin position="7"/>
        <end position="98"/>
    </location>
</feature>
<organism evidence="4 5">
    <name type="scientific">Amphritea atlantica</name>
    <dbReference type="NCBI Taxonomy" id="355243"/>
    <lineage>
        <taxon>Bacteria</taxon>
        <taxon>Pseudomonadati</taxon>
        <taxon>Pseudomonadota</taxon>
        <taxon>Gammaproteobacteria</taxon>
        <taxon>Oceanospirillales</taxon>
        <taxon>Oceanospirillaceae</taxon>
        <taxon>Amphritea</taxon>
    </lineage>
</organism>
<dbReference type="PANTHER" id="PTHR43644">
    <property type="entry name" value="NA(+)-TRANSLOCATING NADH-QUINONE REDUCTASE SUBUNIT"/>
    <property type="match status" value="1"/>
</dbReference>
<protein>
    <submittedName>
        <fullName evidence="4">2Fe-2S iron-sulfur cluster binding domain-containing protein</fullName>
    </submittedName>
</protein>
<accession>A0A1H9KKC8</accession>
<dbReference type="GO" id="GO:0051537">
    <property type="term" value="F:2 iron, 2 sulfur cluster binding"/>
    <property type="evidence" value="ECO:0007669"/>
    <property type="project" value="InterPro"/>
</dbReference>
<evidence type="ECO:0000256" key="2">
    <source>
        <dbReference type="ARBA" id="ARBA00022827"/>
    </source>
</evidence>
<dbReference type="InterPro" id="IPR012675">
    <property type="entry name" value="Beta-grasp_dom_sf"/>
</dbReference>
<dbReference type="InterPro" id="IPR001041">
    <property type="entry name" value="2Fe-2S_ferredoxin-type"/>
</dbReference>
<keyword evidence="1" id="KW-0285">Flavoprotein</keyword>
<evidence type="ECO:0000256" key="1">
    <source>
        <dbReference type="ARBA" id="ARBA00022630"/>
    </source>
</evidence>
<dbReference type="OrthoDB" id="9133614at2"/>
<dbReference type="Gene3D" id="3.10.20.30">
    <property type="match status" value="1"/>
</dbReference>
<evidence type="ECO:0000313" key="4">
    <source>
        <dbReference type="EMBL" id="SEQ99611.1"/>
    </source>
</evidence>
<dbReference type="SUPFAM" id="SSF54292">
    <property type="entry name" value="2Fe-2S ferredoxin-like"/>
    <property type="match status" value="1"/>
</dbReference>
<sequence>MPDQNTHLIRVVNRDQSFKCASDQVLLIAMERMCANVINVGCRGGGCGVCKIRILQGEYECKRMSKAHISDAEQQQGFVLACRVFPRTDLEIEADHYQPRESYYTNRDARKAAC</sequence>
<evidence type="ECO:0000313" key="5">
    <source>
        <dbReference type="Proteomes" id="UP000198749"/>
    </source>
</evidence>
<evidence type="ECO:0000259" key="3">
    <source>
        <dbReference type="PROSITE" id="PS51085"/>
    </source>
</evidence>
<keyword evidence="5" id="KW-1185">Reference proteome</keyword>
<dbReference type="STRING" id="355243.SAMN03080615_03553"/>
<dbReference type="AlphaFoldDB" id="A0A1H9KKC8"/>